<dbReference type="Proteomes" id="UP000309215">
    <property type="component" value="Unassembled WGS sequence"/>
</dbReference>
<evidence type="ECO:0000256" key="1">
    <source>
        <dbReference type="ARBA" id="ARBA00023002"/>
    </source>
</evidence>
<dbReference type="EMBL" id="SSMQ01000010">
    <property type="protein sequence ID" value="TKD09439.1"/>
    <property type="molecule type" value="Genomic_DNA"/>
</dbReference>
<name>A0A4U1JEC1_9BACT</name>
<accession>A0A4U1JEC1</accession>
<evidence type="ECO:0000313" key="2">
    <source>
        <dbReference type="EMBL" id="TKD09439.1"/>
    </source>
</evidence>
<dbReference type="Pfam" id="PF00106">
    <property type="entry name" value="adh_short"/>
    <property type="match status" value="1"/>
</dbReference>
<protein>
    <submittedName>
        <fullName evidence="2">SDR family NAD(P)-dependent oxidoreductase</fullName>
    </submittedName>
</protein>
<gene>
    <name evidence="2" type="ORF">E8A74_11985</name>
</gene>
<dbReference type="Gene3D" id="3.40.50.720">
    <property type="entry name" value="NAD(P)-binding Rossmann-like Domain"/>
    <property type="match status" value="1"/>
</dbReference>
<dbReference type="SUPFAM" id="SSF51735">
    <property type="entry name" value="NAD(P)-binding Rossmann-fold domains"/>
    <property type="match status" value="1"/>
</dbReference>
<dbReference type="PANTHER" id="PTHR43157:SF31">
    <property type="entry name" value="PHOSPHATIDYLINOSITOL-GLYCAN BIOSYNTHESIS CLASS F PROTEIN"/>
    <property type="match status" value="1"/>
</dbReference>
<dbReference type="AlphaFoldDB" id="A0A4U1JEC1"/>
<keyword evidence="3" id="KW-1185">Reference proteome</keyword>
<organism evidence="2 3">
    <name type="scientific">Polyangium fumosum</name>
    <dbReference type="NCBI Taxonomy" id="889272"/>
    <lineage>
        <taxon>Bacteria</taxon>
        <taxon>Pseudomonadati</taxon>
        <taxon>Myxococcota</taxon>
        <taxon>Polyangia</taxon>
        <taxon>Polyangiales</taxon>
        <taxon>Polyangiaceae</taxon>
        <taxon>Polyangium</taxon>
    </lineage>
</organism>
<keyword evidence="1" id="KW-0560">Oxidoreductase</keyword>
<evidence type="ECO:0000313" key="3">
    <source>
        <dbReference type="Proteomes" id="UP000309215"/>
    </source>
</evidence>
<proteinExistence type="predicted"/>
<dbReference type="RefSeq" id="WP_136929112.1">
    <property type="nucleotide sequence ID" value="NZ_SSMQ01000010.1"/>
</dbReference>
<dbReference type="OrthoDB" id="3237043at2"/>
<dbReference type="InterPro" id="IPR036291">
    <property type="entry name" value="NAD(P)-bd_dom_sf"/>
</dbReference>
<dbReference type="PANTHER" id="PTHR43157">
    <property type="entry name" value="PHOSPHATIDYLINOSITOL-GLYCAN BIOSYNTHESIS CLASS F PROTEIN-RELATED"/>
    <property type="match status" value="1"/>
</dbReference>
<dbReference type="PRINTS" id="PR00081">
    <property type="entry name" value="GDHRDH"/>
</dbReference>
<dbReference type="GO" id="GO:0016491">
    <property type="term" value="F:oxidoreductase activity"/>
    <property type="evidence" value="ECO:0007669"/>
    <property type="project" value="UniProtKB-KW"/>
</dbReference>
<sequence>MKTVVVTGGNRGIGHAVARELALRGCRVVLHARDRARGERALDELRGVGPGEVSLVAGDLSTKRGIRATADAILAACPRIDVLIHNAGLWPSERILNEDGLEMAFVVNHLAPFLLNHLLEARLVEGRSRVVQVSAGLYVKGRPDLEKTPTGKDFHPLGTYPTTKLCNLLLVPRFAARWRDRGPTILALHPGVIRTGLGDRKGMLGRLLRVVKRLWKSPAEGAQPVVKLALDPALEGATGKYHHLDVETPLHPVAQNEALAAGLWAQAQRLSGLDEAG</sequence>
<dbReference type="InterPro" id="IPR002347">
    <property type="entry name" value="SDR_fam"/>
</dbReference>
<comment type="caution">
    <text evidence="2">The sequence shown here is derived from an EMBL/GenBank/DDBJ whole genome shotgun (WGS) entry which is preliminary data.</text>
</comment>
<reference evidence="2 3" key="1">
    <citation type="submission" date="2019-04" db="EMBL/GenBank/DDBJ databases">
        <authorList>
            <person name="Li Y."/>
            <person name="Wang J."/>
        </authorList>
    </citation>
    <scope>NUCLEOTIDE SEQUENCE [LARGE SCALE GENOMIC DNA]</scope>
    <source>
        <strain evidence="2 3">DSM 14668</strain>
    </source>
</reference>